<dbReference type="STRING" id="327505.A0A2H3G2H5"/>
<gene>
    <name evidence="3" type="ORF">AU210_016320</name>
</gene>
<dbReference type="Pfam" id="PF20516">
    <property type="entry name" value="PDDEXK_12"/>
    <property type="match status" value="1"/>
</dbReference>
<dbReference type="InterPro" id="IPR046797">
    <property type="entry name" value="PDDEXK_12"/>
</dbReference>
<organism evidence="3 4">
    <name type="scientific">Fusarium oxysporum f. sp. radicis-cucumerinum</name>
    <dbReference type="NCBI Taxonomy" id="327505"/>
    <lineage>
        <taxon>Eukaryota</taxon>
        <taxon>Fungi</taxon>
        <taxon>Dikarya</taxon>
        <taxon>Ascomycota</taxon>
        <taxon>Pezizomycotina</taxon>
        <taxon>Sordariomycetes</taxon>
        <taxon>Hypocreomycetidae</taxon>
        <taxon>Hypocreales</taxon>
        <taxon>Nectriaceae</taxon>
        <taxon>Fusarium</taxon>
        <taxon>Fusarium oxysporum species complex</taxon>
    </lineage>
</organism>
<evidence type="ECO:0000259" key="2">
    <source>
        <dbReference type="Pfam" id="PF20516"/>
    </source>
</evidence>
<name>A0A2H3G2H5_FUSOX</name>
<protein>
    <recommendedName>
        <fullName evidence="2">PD-(D/E)XK nuclease-like domain-containing protein</fullName>
    </recommendedName>
</protein>
<accession>A0A2H3G2H5</accession>
<comment type="caution">
    <text evidence="3">The sequence shown here is derived from an EMBL/GenBank/DDBJ whole genome shotgun (WGS) entry which is preliminary data.</text>
</comment>
<evidence type="ECO:0000313" key="3">
    <source>
        <dbReference type="EMBL" id="PCD21354.1"/>
    </source>
</evidence>
<feature type="compositionally biased region" description="Low complexity" evidence="1">
    <location>
        <begin position="44"/>
        <end position="56"/>
    </location>
</feature>
<evidence type="ECO:0000313" key="4">
    <source>
        <dbReference type="Proteomes" id="UP000219602"/>
    </source>
</evidence>
<feature type="region of interest" description="Disordered" evidence="1">
    <location>
        <begin position="1"/>
        <end position="72"/>
    </location>
</feature>
<dbReference type="EMBL" id="MABQ02000013">
    <property type="protein sequence ID" value="PCD21354.1"/>
    <property type="molecule type" value="Genomic_DNA"/>
</dbReference>
<proteinExistence type="predicted"/>
<dbReference type="AlphaFoldDB" id="A0A2H3G2H5"/>
<reference evidence="3 4" key="1">
    <citation type="journal article" date="2016" name="Environ. Microbiol.">
        <title>Effector profiles distinguish formae speciales of Fusarium oxysporum.</title>
        <authorList>
            <person name="van Dam P."/>
            <person name="Fokkens L."/>
            <person name="Schmidt S.M."/>
            <person name="Linmans J.H."/>
            <person name="Kistler H.C."/>
            <person name="Ma L.J."/>
            <person name="Rep M."/>
        </authorList>
    </citation>
    <scope>NUCLEOTIDE SEQUENCE [LARGE SCALE GENOMIC DNA]</scope>
    <source>
        <strain evidence="3 4">Forc016</strain>
    </source>
</reference>
<evidence type="ECO:0000256" key="1">
    <source>
        <dbReference type="SAM" id="MobiDB-lite"/>
    </source>
</evidence>
<sequence>MRGVITPTRKRLAEGDLSSQLETDNEHTPRANIRPTGSRDVSRDPSISSQSGSSYSHDSKRSKGSASPMKMWPLVGPDGHQLVRPNGVAHGAQCAKNLTKAFKQIDRWRSFMPKSIQQRLADLEIEDVEDSMFYDDNDGFDKPCGRDLVRLAQRIAKHSNTCTSQLQDEGAWNNLVHSRLLDMFIHDMCDGSSQDQCDFMPCITTSMNLQYHRFSEPASRVDYIIRLLPSDSIYEAPSCFTASRMPSHNWTSSQLLPIAFSIETKRYGGDIAKGEQQLGLWTAAQWEFLISISSIEAVKELEFIPGVVVNGETWSLVIMTRVGVRTNVHKGIPFGNTGTVAGVFQVLAGLQSLRAWALDTLWPWYKKHLPGFVDTGNVETPTVDS</sequence>
<reference evidence="3 4" key="2">
    <citation type="journal article" date="2017" name="Sci. Rep.">
        <title>A mobile pathogenicity chromosome in Fusarium oxysporum for infection of multiple cucurbit species.</title>
        <authorList>
            <person name="van Dam P."/>
            <person name="Fokkens L."/>
            <person name="Ayukawa Y."/>
            <person name="van der Gragt M."/>
            <person name="Ter Horst A."/>
            <person name="Brankovics B."/>
            <person name="Houterman P.M."/>
            <person name="Arie T."/>
            <person name="Rep M."/>
        </authorList>
    </citation>
    <scope>NUCLEOTIDE SEQUENCE [LARGE SCALE GENOMIC DNA]</scope>
    <source>
        <strain evidence="3 4">Forc016</strain>
    </source>
</reference>
<feature type="domain" description="PD-(D/E)XK nuclease-like" evidence="2">
    <location>
        <begin position="128"/>
        <end position="362"/>
    </location>
</feature>
<dbReference type="Proteomes" id="UP000219602">
    <property type="component" value="Unassembled WGS sequence"/>
</dbReference>